<dbReference type="Pfam" id="PF16925">
    <property type="entry name" value="TetR_C_13"/>
    <property type="match status" value="1"/>
</dbReference>
<keyword evidence="3" id="KW-0804">Transcription</keyword>
<dbReference type="InterPro" id="IPR036271">
    <property type="entry name" value="Tet_transcr_reg_TetR-rel_C_sf"/>
</dbReference>
<dbReference type="PROSITE" id="PS50977">
    <property type="entry name" value="HTH_TETR_2"/>
    <property type="match status" value="1"/>
</dbReference>
<dbReference type="RefSeq" id="WP_064200279.1">
    <property type="nucleotide sequence ID" value="NZ_PYHP01000054.1"/>
</dbReference>
<dbReference type="Pfam" id="PF00440">
    <property type="entry name" value="TetR_N"/>
    <property type="match status" value="1"/>
</dbReference>
<evidence type="ECO:0000313" key="6">
    <source>
        <dbReference type="EMBL" id="PUA37312.1"/>
    </source>
</evidence>
<dbReference type="PANTHER" id="PTHR47506:SF3">
    <property type="entry name" value="HTH-TYPE TRANSCRIPTIONAL REGULATOR LMRA"/>
    <property type="match status" value="1"/>
</dbReference>
<dbReference type="AlphaFoldDB" id="A0A2T6FZH0"/>
<feature type="domain" description="HTH tetR-type" evidence="5">
    <location>
        <begin position="5"/>
        <end position="65"/>
    </location>
</feature>
<keyword evidence="1" id="KW-0805">Transcription regulation</keyword>
<dbReference type="GO" id="GO:0003677">
    <property type="term" value="F:DNA binding"/>
    <property type="evidence" value="ECO:0007669"/>
    <property type="project" value="UniProtKB-UniRule"/>
</dbReference>
<comment type="caution">
    <text evidence="6">The sequence shown here is derived from an EMBL/GenBank/DDBJ whole genome shotgun (WGS) entry which is preliminary data.</text>
</comment>
<dbReference type="InterPro" id="IPR001647">
    <property type="entry name" value="HTH_TetR"/>
</dbReference>
<evidence type="ECO:0000313" key="7">
    <source>
        <dbReference type="Proteomes" id="UP000244184"/>
    </source>
</evidence>
<dbReference type="PANTHER" id="PTHR47506">
    <property type="entry name" value="TRANSCRIPTIONAL REGULATORY PROTEIN"/>
    <property type="match status" value="1"/>
</dbReference>
<reference evidence="6 7" key="1">
    <citation type="submission" date="2018-03" db="EMBL/GenBank/DDBJ databases">
        <title>Genome sequence of Paenibacillus elgii strain AC13 an antimicrobial compound producing bacteria.</title>
        <authorList>
            <person name="Kurokawa A.S."/>
            <person name="Araujo J.F."/>
            <person name="Costa R.A."/>
            <person name="Ortega D.B."/>
            <person name="Pires A.S."/>
            <person name="Pappas G.J.Jr."/>
            <person name="Franco O.L."/>
            <person name="Barreto C."/>
            <person name="Magalhaes B.S."/>
            <person name="Kruger R.H."/>
        </authorList>
    </citation>
    <scope>NUCLEOTIDE SEQUENCE [LARGE SCALE GENOMIC DNA]</scope>
    <source>
        <strain evidence="6 7">AC13</strain>
    </source>
</reference>
<dbReference type="PRINTS" id="PR00455">
    <property type="entry name" value="HTHTETR"/>
</dbReference>
<proteinExistence type="predicted"/>
<dbReference type="InterPro" id="IPR009057">
    <property type="entry name" value="Homeodomain-like_sf"/>
</dbReference>
<dbReference type="SUPFAM" id="SSF48498">
    <property type="entry name" value="Tetracyclin repressor-like, C-terminal domain"/>
    <property type="match status" value="1"/>
</dbReference>
<dbReference type="EMBL" id="PYHP01000054">
    <property type="protein sequence ID" value="PUA37312.1"/>
    <property type="molecule type" value="Genomic_DNA"/>
</dbReference>
<organism evidence="6 7">
    <name type="scientific">Paenibacillus elgii</name>
    <dbReference type="NCBI Taxonomy" id="189691"/>
    <lineage>
        <taxon>Bacteria</taxon>
        <taxon>Bacillati</taxon>
        <taxon>Bacillota</taxon>
        <taxon>Bacilli</taxon>
        <taxon>Bacillales</taxon>
        <taxon>Paenibacillaceae</taxon>
        <taxon>Paenibacillus</taxon>
    </lineage>
</organism>
<accession>A0A2T6FZH0</accession>
<dbReference type="InterPro" id="IPR011075">
    <property type="entry name" value="TetR_C"/>
</dbReference>
<protein>
    <submittedName>
        <fullName evidence="6">TetR/AcrR family transcriptional regulator</fullName>
    </submittedName>
</protein>
<evidence type="ECO:0000256" key="2">
    <source>
        <dbReference type="ARBA" id="ARBA00023125"/>
    </source>
</evidence>
<dbReference type="Proteomes" id="UP000244184">
    <property type="component" value="Unassembled WGS sequence"/>
</dbReference>
<evidence type="ECO:0000256" key="3">
    <source>
        <dbReference type="ARBA" id="ARBA00023163"/>
    </source>
</evidence>
<gene>
    <name evidence="6" type="ORF">C8Z91_20590</name>
</gene>
<dbReference type="Gene3D" id="1.10.357.10">
    <property type="entry name" value="Tetracycline Repressor, domain 2"/>
    <property type="match status" value="1"/>
</dbReference>
<dbReference type="PROSITE" id="PS01081">
    <property type="entry name" value="HTH_TETR_1"/>
    <property type="match status" value="1"/>
</dbReference>
<name>A0A2T6FZH0_9BACL</name>
<evidence type="ECO:0000256" key="4">
    <source>
        <dbReference type="PROSITE-ProRule" id="PRU00335"/>
    </source>
</evidence>
<feature type="DNA-binding region" description="H-T-H motif" evidence="4">
    <location>
        <begin position="28"/>
        <end position="47"/>
    </location>
</feature>
<dbReference type="SUPFAM" id="SSF46689">
    <property type="entry name" value="Homeodomain-like"/>
    <property type="match status" value="1"/>
</dbReference>
<keyword evidence="2 4" id="KW-0238">DNA-binding</keyword>
<sequence length="196" mass="21932">MKKGEQTRRHIICKSAELFNLQGYAGVSLNEIINATGIQKGGIYKHFVNKDEIAMEAFEYAADTVFEQFVAAVSSRQSAMEKLISMFELYSNVVDYPPFVGGCPVMNAAIEYDDGHPLLREKTQNRMRDFISFIKNILHEGITNGEFKSSIDQDGAASFLMAALEGGIMLSKLEADNRHIHYIKDHVSAFLKTLEA</sequence>
<evidence type="ECO:0000256" key="1">
    <source>
        <dbReference type="ARBA" id="ARBA00023015"/>
    </source>
</evidence>
<evidence type="ECO:0000259" key="5">
    <source>
        <dbReference type="PROSITE" id="PS50977"/>
    </source>
</evidence>
<dbReference type="InterPro" id="IPR023772">
    <property type="entry name" value="DNA-bd_HTH_TetR-type_CS"/>
</dbReference>